<dbReference type="GO" id="GO:0004400">
    <property type="term" value="F:histidinol-phosphate transaminase activity"/>
    <property type="evidence" value="ECO:0007669"/>
    <property type="project" value="UniProtKB-UniRule"/>
</dbReference>
<keyword evidence="8 9" id="KW-0368">Histidine biosynthesis</keyword>
<dbReference type="HAMAP" id="MF_01023">
    <property type="entry name" value="HisC_aminotrans_2"/>
    <property type="match status" value="1"/>
</dbReference>
<dbReference type="NCBIfam" id="TIGR01141">
    <property type="entry name" value="hisC"/>
    <property type="match status" value="1"/>
</dbReference>
<dbReference type="EC" id="2.6.1.9" evidence="9"/>
<comment type="caution">
    <text evidence="11">The sequence shown here is derived from an EMBL/GenBank/DDBJ whole genome shotgun (WGS) entry which is preliminary data.</text>
</comment>
<reference evidence="11 12" key="1">
    <citation type="submission" date="2013-02" db="EMBL/GenBank/DDBJ databases">
        <title>The Genome Sequence of Lactobacillus catenaformis F0143.</title>
        <authorList>
            <consortium name="The Broad Institute Genome Sequencing Platform"/>
            <person name="Earl A."/>
            <person name="Ward D."/>
            <person name="Feldgarden M."/>
            <person name="Gevers D."/>
            <person name="Izard J."/>
            <person name="Blanton J.M."/>
            <person name="Mathney J."/>
            <person name="Dewhirst F.E."/>
            <person name="Young S.K."/>
            <person name="Zeng Q."/>
            <person name="Gargeya S."/>
            <person name="Fitzgerald M."/>
            <person name="Haas B."/>
            <person name="Abouelleil A."/>
            <person name="Alvarado L."/>
            <person name="Arachchi H.M."/>
            <person name="Berlin A."/>
            <person name="Chapman S.B."/>
            <person name="Gearin G."/>
            <person name="Goldberg J."/>
            <person name="Griggs A."/>
            <person name="Gujja S."/>
            <person name="Hansen M."/>
            <person name="Heiman D."/>
            <person name="Howarth C."/>
            <person name="Larimer J."/>
            <person name="Lui A."/>
            <person name="MacDonald P.J.P."/>
            <person name="McCowen C."/>
            <person name="Montmayeur A."/>
            <person name="Murphy C."/>
            <person name="Neiman D."/>
            <person name="Pearson M."/>
            <person name="Priest M."/>
            <person name="Roberts A."/>
            <person name="Saif S."/>
            <person name="Shea T."/>
            <person name="Sisk P."/>
            <person name="Stolte C."/>
            <person name="Sykes S."/>
            <person name="Wortman J."/>
            <person name="Nusbaum C."/>
            <person name="Birren B."/>
        </authorList>
    </citation>
    <scope>NUCLEOTIDE SEQUENCE [LARGE SCALE GENOMIC DNA]</scope>
    <source>
        <strain evidence="11 12">OT 569</strain>
    </source>
</reference>
<dbReference type="PANTHER" id="PTHR42885:SF2">
    <property type="entry name" value="HISTIDINOL-PHOSPHATE AMINOTRANSFERASE"/>
    <property type="match status" value="1"/>
</dbReference>
<dbReference type="Pfam" id="PF00155">
    <property type="entry name" value="Aminotran_1_2"/>
    <property type="match status" value="1"/>
</dbReference>
<evidence type="ECO:0000256" key="8">
    <source>
        <dbReference type="ARBA" id="ARBA00023102"/>
    </source>
</evidence>
<dbReference type="CDD" id="cd00609">
    <property type="entry name" value="AAT_like"/>
    <property type="match status" value="1"/>
</dbReference>
<feature type="modified residue" description="N6-(pyridoxal phosphate)lysine" evidence="9">
    <location>
        <position position="208"/>
    </location>
</feature>
<evidence type="ECO:0000256" key="4">
    <source>
        <dbReference type="ARBA" id="ARBA00022576"/>
    </source>
</evidence>
<dbReference type="SUPFAM" id="SSF53383">
    <property type="entry name" value="PLP-dependent transferases"/>
    <property type="match status" value="1"/>
</dbReference>
<gene>
    <name evidence="9" type="primary">hisC</name>
    <name evidence="11" type="ORF">HMPREF9943_01296</name>
</gene>
<keyword evidence="12" id="KW-1185">Reference proteome</keyword>
<dbReference type="Gene3D" id="3.90.1150.10">
    <property type="entry name" value="Aspartate Aminotransferase, domain 1"/>
    <property type="match status" value="1"/>
</dbReference>
<comment type="similarity">
    <text evidence="2 9">Belongs to the class-II pyridoxal-phosphate-dependent aminotransferase family. Histidinol-phosphate aminotransferase subfamily.</text>
</comment>
<dbReference type="OrthoDB" id="9813612at2"/>
<comment type="subunit">
    <text evidence="3 9">Homodimer.</text>
</comment>
<evidence type="ECO:0000256" key="9">
    <source>
        <dbReference type="HAMAP-Rule" id="MF_01023"/>
    </source>
</evidence>
<dbReference type="InterPro" id="IPR004839">
    <property type="entry name" value="Aminotransferase_I/II_large"/>
</dbReference>
<dbReference type="AlphaFoldDB" id="M2Q0B8"/>
<dbReference type="InterPro" id="IPR015424">
    <property type="entry name" value="PyrdxlP-dep_Trfase"/>
</dbReference>
<sequence>MSWQKNLRKTDPYTAGEQPKIQNLIKLNTNENPYGPGEKVKQAIKDFDSESLKLYPDPDASCLKHALALYHGLEDDQVFIGNGSDEVLALTFLTCFNGDQDLLFPDITYSFYPVYCKLYNINYQQIPLKEDFTINKEDYYRSNGGIIFPNPNAPTGAIMSLEDIEDILVHNKESIVVVDEAYIDFGGESCLPLLSQYDNLLIIRTFSKFRSLAGIRLGAAYGNKEIISYLYDIKNSFNSYPVDRLAQAIGYASVRDSDSIKKNALKIINTRERVSGQLKELGFSMPHSYSNFLFISHNTLSASYLFDELRKEGIVVRYFNSPRIDNYLRVTIGTDEQMNKFLNTIKDILARK</sequence>
<evidence type="ECO:0000313" key="11">
    <source>
        <dbReference type="EMBL" id="EMD16370.1"/>
    </source>
</evidence>
<dbReference type="UniPathway" id="UPA00031">
    <property type="reaction ID" value="UER00012"/>
</dbReference>
<accession>M2Q0B8</accession>
<dbReference type="InterPro" id="IPR015422">
    <property type="entry name" value="PyrdxlP-dep_Trfase_small"/>
</dbReference>
<dbReference type="RefSeq" id="WP_004803247.1">
    <property type="nucleotide sequence ID" value="NZ_KB446648.1"/>
</dbReference>
<name>M2Q0B8_9FIRM</name>
<keyword evidence="5 9" id="KW-0028">Amino-acid biosynthesis</keyword>
<protein>
    <recommendedName>
        <fullName evidence="9">Histidinol-phosphate aminotransferase</fullName>
        <ecNumber evidence="9">2.6.1.9</ecNumber>
    </recommendedName>
    <alternativeName>
        <fullName evidence="9">Imidazole acetol-phosphate transaminase</fullName>
    </alternativeName>
</protein>
<keyword evidence="7 9" id="KW-0663">Pyridoxal phosphate</keyword>
<evidence type="ECO:0000256" key="1">
    <source>
        <dbReference type="ARBA" id="ARBA00001933"/>
    </source>
</evidence>
<evidence type="ECO:0000256" key="6">
    <source>
        <dbReference type="ARBA" id="ARBA00022679"/>
    </source>
</evidence>
<feature type="domain" description="Aminotransferase class I/classII large" evidence="10">
    <location>
        <begin position="23"/>
        <end position="345"/>
    </location>
</feature>
<dbReference type="InterPro" id="IPR015421">
    <property type="entry name" value="PyrdxlP-dep_Trfase_major"/>
</dbReference>
<organism evidence="11 12">
    <name type="scientific">Eggerthia catenaformis OT 569 = DSM 20559</name>
    <dbReference type="NCBI Taxonomy" id="999415"/>
    <lineage>
        <taxon>Bacteria</taxon>
        <taxon>Bacillati</taxon>
        <taxon>Bacillota</taxon>
        <taxon>Erysipelotrichia</taxon>
        <taxon>Erysipelotrichales</taxon>
        <taxon>Coprobacillaceae</taxon>
        <taxon>Eggerthia</taxon>
    </lineage>
</organism>
<evidence type="ECO:0000256" key="2">
    <source>
        <dbReference type="ARBA" id="ARBA00007970"/>
    </source>
</evidence>
<proteinExistence type="inferred from homology"/>
<dbReference type="InterPro" id="IPR005861">
    <property type="entry name" value="HisP_aminotrans"/>
</dbReference>
<comment type="catalytic activity">
    <reaction evidence="9">
        <text>L-histidinol phosphate + 2-oxoglutarate = 3-(imidazol-4-yl)-2-oxopropyl phosphate + L-glutamate</text>
        <dbReference type="Rhea" id="RHEA:23744"/>
        <dbReference type="ChEBI" id="CHEBI:16810"/>
        <dbReference type="ChEBI" id="CHEBI:29985"/>
        <dbReference type="ChEBI" id="CHEBI:57766"/>
        <dbReference type="ChEBI" id="CHEBI:57980"/>
        <dbReference type="EC" id="2.6.1.9"/>
    </reaction>
</comment>
<keyword evidence="4 9" id="KW-0032">Aminotransferase</keyword>
<dbReference type="PANTHER" id="PTHR42885">
    <property type="entry name" value="HISTIDINOL-PHOSPHATE AMINOTRANSFERASE-RELATED"/>
    <property type="match status" value="1"/>
</dbReference>
<dbReference type="Proteomes" id="UP000011758">
    <property type="component" value="Unassembled WGS sequence"/>
</dbReference>
<comment type="pathway">
    <text evidence="9">Amino-acid biosynthesis; L-histidine biosynthesis; L-histidine from 5-phospho-alpha-D-ribose 1-diphosphate: step 7/9.</text>
</comment>
<dbReference type="STRING" id="999415.HMPREF9943_01296"/>
<dbReference type="EMBL" id="AGEJ01000021">
    <property type="protein sequence ID" value="EMD16370.1"/>
    <property type="molecule type" value="Genomic_DNA"/>
</dbReference>
<comment type="cofactor">
    <cofactor evidence="1 9">
        <name>pyridoxal 5'-phosphate</name>
        <dbReference type="ChEBI" id="CHEBI:597326"/>
    </cofactor>
</comment>
<evidence type="ECO:0000259" key="10">
    <source>
        <dbReference type="Pfam" id="PF00155"/>
    </source>
</evidence>
<dbReference type="GO" id="GO:0000105">
    <property type="term" value="P:L-histidine biosynthetic process"/>
    <property type="evidence" value="ECO:0007669"/>
    <property type="project" value="UniProtKB-UniRule"/>
</dbReference>
<dbReference type="eggNOG" id="COG0079">
    <property type="taxonomic scope" value="Bacteria"/>
</dbReference>
<evidence type="ECO:0000256" key="7">
    <source>
        <dbReference type="ARBA" id="ARBA00022898"/>
    </source>
</evidence>
<evidence type="ECO:0000256" key="5">
    <source>
        <dbReference type="ARBA" id="ARBA00022605"/>
    </source>
</evidence>
<keyword evidence="6 9" id="KW-0808">Transferase</keyword>
<dbReference type="Gene3D" id="3.40.640.10">
    <property type="entry name" value="Type I PLP-dependent aspartate aminotransferase-like (Major domain)"/>
    <property type="match status" value="1"/>
</dbReference>
<dbReference type="PATRIC" id="fig|999415.3.peg.1315"/>
<evidence type="ECO:0000313" key="12">
    <source>
        <dbReference type="Proteomes" id="UP000011758"/>
    </source>
</evidence>
<dbReference type="GO" id="GO:0030170">
    <property type="term" value="F:pyridoxal phosphate binding"/>
    <property type="evidence" value="ECO:0007669"/>
    <property type="project" value="InterPro"/>
</dbReference>
<evidence type="ECO:0000256" key="3">
    <source>
        <dbReference type="ARBA" id="ARBA00011738"/>
    </source>
</evidence>